<dbReference type="NCBIfam" id="NF001138">
    <property type="entry name" value="PRK00143.1"/>
    <property type="match status" value="1"/>
</dbReference>
<evidence type="ECO:0000256" key="3">
    <source>
        <dbReference type="ARBA" id="ARBA00022694"/>
    </source>
</evidence>
<dbReference type="Pfam" id="PF20258">
    <property type="entry name" value="tRNA_Me_trans_C"/>
    <property type="match status" value="1"/>
</dbReference>
<gene>
    <name evidence="9" type="primary">mnmA</name>
    <name evidence="12" type="ORF">A3B90_02690</name>
</gene>
<evidence type="ECO:0000259" key="10">
    <source>
        <dbReference type="Pfam" id="PF20258"/>
    </source>
</evidence>
<dbReference type="InterPro" id="IPR004506">
    <property type="entry name" value="MnmA-like"/>
</dbReference>
<keyword evidence="1 9" id="KW-0820">tRNA-binding</keyword>
<comment type="similarity">
    <text evidence="9">Belongs to the MnmA/TRMU family.</text>
</comment>
<comment type="subcellular location">
    <subcellularLocation>
        <location evidence="9">Cytoplasm</location>
    </subcellularLocation>
</comment>
<evidence type="ECO:0000256" key="2">
    <source>
        <dbReference type="ARBA" id="ARBA00022679"/>
    </source>
</evidence>
<evidence type="ECO:0000313" key="12">
    <source>
        <dbReference type="EMBL" id="OGH66699.1"/>
    </source>
</evidence>
<name>A0A1F6M544_9BACT</name>
<dbReference type="InterPro" id="IPR014729">
    <property type="entry name" value="Rossmann-like_a/b/a_fold"/>
</dbReference>
<evidence type="ECO:0000256" key="6">
    <source>
        <dbReference type="ARBA" id="ARBA00022884"/>
    </source>
</evidence>
<comment type="catalytic activity">
    <reaction evidence="8 9">
        <text>S-sulfanyl-L-cysteinyl-[protein] + uridine(34) in tRNA + AH2 + ATP = 2-thiouridine(34) in tRNA + L-cysteinyl-[protein] + A + AMP + diphosphate + H(+)</text>
        <dbReference type="Rhea" id="RHEA:47032"/>
        <dbReference type="Rhea" id="RHEA-COMP:10131"/>
        <dbReference type="Rhea" id="RHEA-COMP:11726"/>
        <dbReference type="Rhea" id="RHEA-COMP:11727"/>
        <dbReference type="Rhea" id="RHEA-COMP:11728"/>
        <dbReference type="ChEBI" id="CHEBI:13193"/>
        <dbReference type="ChEBI" id="CHEBI:15378"/>
        <dbReference type="ChEBI" id="CHEBI:17499"/>
        <dbReference type="ChEBI" id="CHEBI:29950"/>
        <dbReference type="ChEBI" id="CHEBI:30616"/>
        <dbReference type="ChEBI" id="CHEBI:33019"/>
        <dbReference type="ChEBI" id="CHEBI:61963"/>
        <dbReference type="ChEBI" id="CHEBI:65315"/>
        <dbReference type="ChEBI" id="CHEBI:87170"/>
        <dbReference type="ChEBI" id="CHEBI:456215"/>
        <dbReference type="EC" id="2.8.1.13"/>
    </reaction>
</comment>
<evidence type="ECO:0000256" key="9">
    <source>
        <dbReference type="HAMAP-Rule" id="MF_00144"/>
    </source>
</evidence>
<dbReference type="AlphaFoldDB" id="A0A1F6M544"/>
<dbReference type="Pfam" id="PF03054">
    <property type="entry name" value="tRNA_Me_trans"/>
    <property type="match status" value="1"/>
</dbReference>
<feature type="binding site" evidence="9">
    <location>
        <position position="128"/>
    </location>
    <ligand>
        <name>ATP</name>
        <dbReference type="ChEBI" id="CHEBI:30616"/>
    </ligand>
</feature>
<feature type="binding site" evidence="9">
    <location>
        <position position="38"/>
    </location>
    <ligand>
        <name>ATP</name>
        <dbReference type="ChEBI" id="CHEBI:30616"/>
    </ligand>
</feature>
<dbReference type="Proteomes" id="UP000178742">
    <property type="component" value="Unassembled WGS sequence"/>
</dbReference>
<comment type="caution">
    <text evidence="12">The sequence shown here is derived from an EMBL/GenBank/DDBJ whole genome shotgun (WGS) entry which is preliminary data.</text>
</comment>
<dbReference type="GO" id="GO:0002143">
    <property type="term" value="P:tRNA wobble position uridine thiolation"/>
    <property type="evidence" value="ECO:0007669"/>
    <property type="project" value="TreeGrafter"/>
</dbReference>
<keyword evidence="7" id="KW-1015">Disulfide bond</keyword>
<protein>
    <recommendedName>
        <fullName evidence="9">tRNA-specific 2-thiouridylase MnmA</fullName>
        <ecNumber evidence="9">2.8.1.13</ecNumber>
    </recommendedName>
</protein>
<reference evidence="12 13" key="1">
    <citation type="journal article" date="2016" name="Nat. Commun.">
        <title>Thousands of microbial genomes shed light on interconnected biogeochemical processes in an aquifer system.</title>
        <authorList>
            <person name="Anantharaman K."/>
            <person name="Brown C.T."/>
            <person name="Hug L.A."/>
            <person name="Sharon I."/>
            <person name="Castelle C.J."/>
            <person name="Probst A.J."/>
            <person name="Thomas B.C."/>
            <person name="Singh A."/>
            <person name="Wilkins M.J."/>
            <person name="Karaoz U."/>
            <person name="Brodie E.L."/>
            <person name="Williams K.H."/>
            <person name="Hubbard S.S."/>
            <person name="Banfield J.F."/>
        </authorList>
    </citation>
    <scope>NUCLEOTIDE SEQUENCE [LARGE SCALE GENOMIC DNA]</scope>
</reference>
<keyword evidence="9" id="KW-0963">Cytoplasm</keyword>
<comment type="caution">
    <text evidence="9">Lacks conserved residue(s) required for the propagation of feature annotation.</text>
</comment>
<dbReference type="GO" id="GO:0103016">
    <property type="term" value="F:tRNA-uridine 2-sulfurtransferase activity"/>
    <property type="evidence" value="ECO:0007669"/>
    <property type="project" value="UniProtKB-EC"/>
</dbReference>
<evidence type="ECO:0000256" key="8">
    <source>
        <dbReference type="ARBA" id="ARBA00051542"/>
    </source>
</evidence>
<evidence type="ECO:0000256" key="4">
    <source>
        <dbReference type="ARBA" id="ARBA00022741"/>
    </source>
</evidence>
<dbReference type="FunFam" id="2.30.30.280:FF:000001">
    <property type="entry name" value="tRNA-specific 2-thiouridylase MnmA"/>
    <property type="match status" value="1"/>
</dbReference>
<dbReference type="GO" id="GO:0005737">
    <property type="term" value="C:cytoplasm"/>
    <property type="evidence" value="ECO:0007669"/>
    <property type="project" value="UniProtKB-SubCell"/>
</dbReference>
<feature type="site" description="Interaction with tRNA" evidence="9">
    <location>
        <position position="129"/>
    </location>
</feature>
<feature type="region of interest" description="Interaction with target base in tRNA" evidence="9">
    <location>
        <begin position="99"/>
        <end position="101"/>
    </location>
</feature>
<dbReference type="Pfam" id="PF20259">
    <property type="entry name" value="tRNA_Me_trans_M"/>
    <property type="match status" value="1"/>
</dbReference>
<dbReference type="PANTHER" id="PTHR11933:SF5">
    <property type="entry name" value="MITOCHONDRIAL TRNA-SPECIFIC 2-THIOURIDYLASE 1"/>
    <property type="match status" value="1"/>
</dbReference>
<dbReference type="EC" id="2.8.1.13" evidence="9"/>
<comment type="function">
    <text evidence="9">Catalyzes the 2-thiolation of uridine at the wobble position (U34) of tRNA, leading to the formation of s(2)U34.</text>
</comment>
<evidence type="ECO:0000256" key="7">
    <source>
        <dbReference type="ARBA" id="ARBA00023157"/>
    </source>
</evidence>
<dbReference type="STRING" id="1798676.A3B90_02690"/>
<dbReference type="HAMAP" id="MF_00144">
    <property type="entry name" value="tRNA_thiouridyl_MnmA"/>
    <property type="match status" value="1"/>
</dbReference>
<evidence type="ECO:0000256" key="5">
    <source>
        <dbReference type="ARBA" id="ARBA00022840"/>
    </source>
</evidence>
<dbReference type="Gene3D" id="2.30.30.280">
    <property type="entry name" value="Adenine nucleotide alpha hydrolases-like domains"/>
    <property type="match status" value="1"/>
</dbReference>
<dbReference type="GO" id="GO:0005524">
    <property type="term" value="F:ATP binding"/>
    <property type="evidence" value="ECO:0007669"/>
    <property type="project" value="UniProtKB-KW"/>
</dbReference>
<keyword evidence="4 9" id="KW-0547">Nucleotide-binding</keyword>
<dbReference type="GO" id="GO:0000049">
    <property type="term" value="F:tRNA binding"/>
    <property type="evidence" value="ECO:0007669"/>
    <property type="project" value="UniProtKB-KW"/>
</dbReference>
<keyword evidence="2 9" id="KW-0808">Transferase</keyword>
<feature type="region of interest" description="Interaction with tRNA" evidence="9">
    <location>
        <begin position="150"/>
        <end position="152"/>
    </location>
</feature>
<feature type="domain" description="tRNA-specific 2-thiouridylase MnmA-like central" evidence="11">
    <location>
        <begin position="208"/>
        <end position="271"/>
    </location>
</feature>
<keyword evidence="3 9" id="KW-0819">tRNA processing</keyword>
<sequence length="358" mass="40340">MSGKQKKKVLVCMSGGVDSSVAALLLVQSGYEVTGVYMKQWSDSQTLSGLCSWKDDRRDALRVAAHLAIPLLTLDFEKEYRKWVVKYMFDEYRRGRTPNPDVMCNKFVKFGFWLDKARELGFDYLATGHYAQLQKVGRVVKLMEAKDKGKDQTYFLHQLNQEQLAHTLFPIGHLKKSQVRALAKKNKLPTAERAESMGICFIGEVPMKEFLQQKIKPKKGNILTTSGKKIGTHEGLPFYTIGQRHGFSQSGGTEPLFVVGKNMKKNELIVGNEGDPALYKKEIEVEDLHFICGQPAKFSLQCQVRMRHRQSFQKVVITPGKKAKTTILAFQKLQKAVTPGQFAVLYKNGECLGGGVIE</sequence>
<dbReference type="NCBIfam" id="TIGR00420">
    <property type="entry name" value="trmU"/>
    <property type="match status" value="1"/>
</dbReference>
<keyword evidence="5 9" id="KW-0067">ATP-binding</keyword>
<accession>A0A1F6M544</accession>
<dbReference type="CDD" id="cd01998">
    <property type="entry name" value="MnmA_TRMU-like"/>
    <property type="match status" value="1"/>
</dbReference>
<organism evidence="12 13">
    <name type="scientific">Candidatus Magasanikbacteria bacterium RIFCSPHIGHO2_02_FULL_41_13</name>
    <dbReference type="NCBI Taxonomy" id="1798676"/>
    <lineage>
        <taxon>Bacteria</taxon>
        <taxon>Candidatus Magasanikiibacteriota</taxon>
    </lineage>
</organism>
<evidence type="ECO:0000256" key="1">
    <source>
        <dbReference type="ARBA" id="ARBA00022555"/>
    </source>
</evidence>
<feature type="active site" description="Cysteine persulfide intermediate" evidence="9">
    <location>
        <position position="200"/>
    </location>
</feature>
<dbReference type="InterPro" id="IPR023382">
    <property type="entry name" value="MnmA-like_central_sf"/>
</dbReference>
<dbReference type="PANTHER" id="PTHR11933">
    <property type="entry name" value="TRNA 5-METHYLAMINOMETHYL-2-THIOURIDYLATE -METHYLTRANSFERASE"/>
    <property type="match status" value="1"/>
</dbReference>
<dbReference type="InterPro" id="IPR046884">
    <property type="entry name" value="MnmA-like_central"/>
</dbReference>
<evidence type="ECO:0000259" key="11">
    <source>
        <dbReference type="Pfam" id="PF20259"/>
    </source>
</evidence>
<feature type="active site" description="Nucleophile" evidence="9">
    <location>
        <position position="104"/>
    </location>
</feature>
<evidence type="ECO:0000313" key="13">
    <source>
        <dbReference type="Proteomes" id="UP000178742"/>
    </source>
</evidence>
<proteinExistence type="inferred from homology"/>
<dbReference type="FunFam" id="3.40.50.620:FF:000115">
    <property type="entry name" value="tRNA-specific 2-thiouridylase MnmA"/>
    <property type="match status" value="1"/>
</dbReference>
<dbReference type="SUPFAM" id="SSF52402">
    <property type="entry name" value="Adenine nucleotide alpha hydrolases-like"/>
    <property type="match status" value="1"/>
</dbReference>
<keyword evidence="6 9" id="KW-0694">RNA-binding</keyword>
<feature type="site" description="Interaction with tRNA" evidence="9">
    <location>
        <position position="341"/>
    </location>
</feature>
<dbReference type="EMBL" id="MFPX01000011">
    <property type="protein sequence ID" value="OGH66699.1"/>
    <property type="molecule type" value="Genomic_DNA"/>
</dbReference>
<dbReference type="Gene3D" id="3.40.50.620">
    <property type="entry name" value="HUPs"/>
    <property type="match status" value="1"/>
</dbReference>
<feature type="domain" description="tRNA-specific 2-thiouridylase MnmA-like C-terminal" evidence="10">
    <location>
        <begin position="281"/>
        <end position="357"/>
    </location>
</feature>
<dbReference type="InterPro" id="IPR046885">
    <property type="entry name" value="MnmA-like_C"/>
</dbReference>
<dbReference type="Gene3D" id="2.40.30.10">
    <property type="entry name" value="Translation factors"/>
    <property type="match status" value="1"/>
</dbReference>